<dbReference type="EMBL" id="JAMSHJ010000001">
    <property type="protein sequence ID" value="KAI5441893.1"/>
    <property type="molecule type" value="Genomic_DNA"/>
</dbReference>
<dbReference type="Proteomes" id="UP001058974">
    <property type="component" value="Chromosome 1"/>
</dbReference>
<dbReference type="PANTHER" id="PTHR45290">
    <property type="entry name" value="OS03G0300300 PROTEIN"/>
    <property type="match status" value="1"/>
</dbReference>
<gene>
    <name evidence="1" type="ORF">KIW84_011089</name>
</gene>
<sequence>MRGSCRNQSKLNHHYAAMKSTMSQKCGAATEMPTLHMCCYDNANVAYILLQEKNRATYTTTLATSPPVLKYSVNTPKTRLAKQSCLTLLQSYCNTFPKPTQIHDFILGSGLQNNPLVLTKFMYDGRKPYAIPAGRLSWIPSLSSSEIILHHTPMTKATYLYELMVSSIPINRLSAAHDVKLSVSRDGVLLPMSQSIVKFKKRTDVQRVTALDRANAEDALLPIPKVFYSHEKDKSFQVTSGEDVMDDLLTIGTDSMEIEDGIVESETSVISMEDWMRSLGFLYGESDCASHFELCSKLLKGIDLEATLPKKKVRGVVLSMEPSEAFKLLEVLLVIWQSRSL</sequence>
<reference evidence="1 2" key="1">
    <citation type="journal article" date="2022" name="Nat. Genet.">
        <title>Improved pea reference genome and pan-genome highlight genomic features and evolutionary characteristics.</title>
        <authorList>
            <person name="Yang T."/>
            <person name="Liu R."/>
            <person name="Luo Y."/>
            <person name="Hu S."/>
            <person name="Wang D."/>
            <person name="Wang C."/>
            <person name="Pandey M.K."/>
            <person name="Ge S."/>
            <person name="Xu Q."/>
            <person name="Li N."/>
            <person name="Li G."/>
            <person name="Huang Y."/>
            <person name="Saxena R.K."/>
            <person name="Ji Y."/>
            <person name="Li M."/>
            <person name="Yan X."/>
            <person name="He Y."/>
            <person name="Liu Y."/>
            <person name="Wang X."/>
            <person name="Xiang C."/>
            <person name="Varshney R.K."/>
            <person name="Ding H."/>
            <person name="Gao S."/>
            <person name="Zong X."/>
        </authorList>
    </citation>
    <scope>NUCLEOTIDE SEQUENCE [LARGE SCALE GENOMIC DNA]</scope>
    <source>
        <strain evidence="1 2">cv. Zhongwan 6</strain>
    </source>
</reference>
<evidence type="ECO:0000313" key="2">
    <source>
        <dbReference type="Proteomes" id="UP001058974"/>
    </source>
</evidence>
<dbReference type="PANTHER" id="PTHR45290:SF1">
    <property type="entry name" value="OS03G0300300 PROTEIN"/>
    <property type="match status" value="1"/>
</dbReference>
<evidence type="ECO:0000313" key="1">
    <source>
        <dbReference type="EMBL" id="KAI5441893.1"/>
    </source>
</evidence>
<comment type="caution">
    <text evidence="1">The sequence shown here is derived from an EMBL/GenBank/DDBJ whole genome shotgun (WGS) entry which is preliminary data.</text>
</comment>
<protein>
    <submittedName>
        <fullName evidence="1">Uncharacterized protein</fullName>
    </submittedName>
</protein>
<dbReference type="AlphaFoldDB" id="A0A9D5BC58"/>
<keyword evidence="2" id="KW-1185">Reference proteome</keyword>
<name>A0A9D5BC58_PEA</name>
<accession>A0A9D5BC58</accession>
<organism evidence="1 2">
    <name type="scientific">Pisum sativum</name>
    <name type="common">Garden pea</name>
    <name type="synonym">Lathyrus oleraceus</name>
    <dbReference type="NCBI Taxonomy" id="3888"/>
    <lineage>
        <taxon>Eukaryota</taxon>
        <taxon>Viridiplantae</taxon>
        <taxon>Streptophyta</taxon>
        <taxon>Embryophyta</taxon>
        <taxon>Tracheophyta</taxon>
        <taxon>Spermatophyta</taxon>
        <taxon>Magnoliopsida</taxon>
        <taxon>eudicotyledons</taxon>
        <taxon>Gunneridae</taxon>
        <taxon>Pentapetalae</taxon>
        <taxon>rosids</taxon>
        <taxon>fabids</taxon>
        <taxon>Fabales</taxon>
        <taxon>Fabaceae</taxon>
        <taxon>Papilionoideae</taxon>
        <taxon>50 kb inversion clade</taxon>
        <taxon>NPAAA clade</taxon>
        <taxon>Hologalegina</taxon>
        <taxon>IRL clade</taxon>
        <taxon>Fabeae</taxon>
        <taxon>Lathyrus</taxon>
    </lineage>
</organism>
<dbReference type="Gramene" id="Psat01G0108900-T1">
    <property type="protein sequence ID" value="KAI5441893.1"/>
    <property type="gene ID" value="KIW84_011089"/>
</dbReference>
<proteinExistence type="predicted"/>